<dbReference type="RefSeq" id="WP_118271958.1">
    <property type="nucleotide sequence ID" value="NZ_QSJI01000004.1"/>
</dbReference>
<evidence type="ECO:0000313" key="8">
    <source>
        <dbReference type="EMBL" id="RHD55616.1"/>
    </source>
</evidence>
<evidence type="ECO:0008006" key="10">
    <source>
        <dbReference type="Google" id="ProtNLM"/>
    </source>
</evidence>
<accession>A0A414FWD4</accession>
<dbReference type="SUPFAM" id="SSF52540">
    <property type="entry name" value="P-loop containing nucleoside triphosphate hydrolases"/>
    <property type="match status" value="1"/>
</dbReference>
<organism evidence="8 9">
    <name type="scientific">Collinsella intestinalis</name>
    <dbReference type="NCBI Taxonomy" id="147207"/>
    <lineage>
        <taxon>Bacteria</taxon>
        <taxon>Bacillati</taxon>
        <taxon>Actinomycetota</taxon>
        <taxon>Coriobacteriia</taxon>
        <taxon>Coriobacteriales</taxon>
        <taxon>Coriobacteriaceae</taxon>
        <taxon>Collinsella</taxon>
    </lineage>
</organism>
<dbReference type="InterPro" id="IPR027417">
    <property type="entry name" value="P-loop_NTPase"/>
</dbReference>
<evidence type="ECO:0000256" key="3">
    <source>
        <dbReference type="ARBA" id="ARBA00022475"/>
    </source>
</evidence>
<dbReference type="Proteomes" id="UP000286050">
    <property type="component" value="Unassembled WGS sequence"/>
</dbReference>
<comment type="similarity">
    <text evidence="2">Belongs to the VirD4/TraG family.</text>
</comment>
<dbReference type="InterPro" id="IPR051539">
    <property type="entry name" value="T4SS-coupling_protein"/>
</dbReference>
<comment type="subcellular location">
    <subcellularLocation>
        <location evidence="1">Cell membrane</location>
        <topology evidence="1">Multi-pass membrane protein</topology>
    </subcellularLocation>
</comment>
<dbReference type="CDD" id="cd01127">
    <property type="entry name" value="TrwB_TraG_TraD_VirD4"/>
    <property type="match status" value="1"/>
</dbReference>
<dbReference type="Pfam" id="PF02534">
    <property type="entry name" value="T4SS-DNA_transf"/>
    <property type="match status" value="1"/>
</dbReference>
<dbReference type="PANTHER" id="PTHR37937:SF1">
    <property type="entry name" value="CONJUGATIVE TRANSFER: DNA TRANSPORT"/>
    <property type="match status" value="1"/>
</dbReference>
<dbReference type="Gene3D" id="3.40.50.300">
    <property type="entry name" value="P-loop containing nucleotide triphosphate hydrolases"/>
    <property type="match status" value="1"/>
</dbReference>
<evidence type="ECO:0000256" key="1">
    <source>
        <dbReference type="ARBA" id="ARBA00004651"/>
    </source>
</evidence>
<feature type="region of interest" description="Disordered" evidence="7">
    <location>
        <begin position="624"/>
        <end position="649"/>
    </location>
</feature>
<proteinExistence type="inferred from homology"/>
<feature type="compositionally biased region" description="Low complexity" evidence="7">
    <location>
        <begin position="537"/>
        <end position="551"/>
    </location>
</feature>
<feature type="region of interest" description="Disordered" evidence="7">
    <location>
        <begin position="529"/>
        <end position="551"/>
    </location>
</feature>
<evidence type="ECO:0000256" key="2">
    <source>
        <dbReference type="ARBA" id="ARBA00008806"/>
    </source>
</evidence>
<protein>
    <recommendedName>
        <fullName evidence="10">Conjugal transfer protein TraG</fullName>
    </recommendedName>
</protein>
<sequence>MSKMKSFNTEGAGMARALLAGAAVGIALDAAALPAVWGWLAPAFADSVQTVAYVLSPAAVPPPSGVAAAPRIDNPLSALPAILAGEQRGAFLIAALGVLALCVSVAAANRASYLRWLHDGTWVGGRRAPGAPIHGDARLASRPSELRRLTLRWREGERPEGGTLAVGVLGGDVRLIDSVHACVLAESGEGKSRRVAIISALANFMMGKSLLINDVKGELRAHLEPFFRKAGTHRIVDVMFDAPAASARFDPLERAKAAYREEGDGGAARELRELARCIVPTALKGQPFFTDNARNLFVGIAIRIIMDNSIPEEQKTVMSVAAAIAPLGEQSALDRIAALVSGLPAGHPALPFLSGINGESGGAPGVVSTLATYLSEYADGNVARMLHSDECALDRLGEEPTVFFVSSSSATGNYKRLVQTFVAQSLSALRVCAARHAGRCPVESVLVLDEAASLGRNERIIQDLGEMRSEGVHVLWFCQSLLQLQSVSGYSREEAETILDLLKDKVVLSCSNIETARKLSDSLGSYTALSESRSRTKGTNTGSTGTSEGTVRRPLITPDELMRWTGRETGALVIHDGRALALPSRDVSETFVAGMLGMTSPEAERRMMEDALAHRETRNAAAPPVWTGAASGDGPKRAATRSGYTPEGF</sequence>
<keyword evidence="3" id="KW-1003">Cell membrane</keyword>
<evidence type="ECO:0000256" key="4">
    <source>
        <dbReference type="ARBA" id="ARBA00022692"/>
    </source>
</evidence>
<dbReference type="PANTHER" id="PTHR37937">
    <property type="entry name" value="CONJUGATIVE TRANSFER: DNA TRANSPORT"/>
    <property type="match status" value="1"/>
</dbReference>
<keyword evidence="4" id="KW-0812">Transmembrane</keyword>
<evidence type="ECO:0000256" key="7">
    <source>
        <dbReference type="SAM" id="MobiDB-lite"/>
    </source>
</evidence>
<name>A0A414FWD4_9ACTN</name>
<evidence type="ECO:0000313" key="9">
    <source>
        <dbReference type="Proteomes" id="UP000286050"/>
    </source>
</evidence>
<evidence type="ECO:0000256" key="5">
    <source>
        <dbReference type="ARBA" id="ARBA00022989"/>
    </source>
</evidence>
<dbReference type="AlphaFoldDB" id="A0A414FWD4"/>
<gene>
    <name evidence="8" type="ORF">DW787_05350</name>
</gene>
<reference evidence="8 9" key="1">
    <citation type="submission" date="2018-08" db="EMBL/GenBank/DDBJ databases">
        <title>A genome reference for cultivated species of the human gut microbiota.</title>
        <authorList>
            <person name="Zou Y."/>
            <person name="Xue W."/>
            <person name="Luo G."/>
        </authorList>
    </citation>
    <scope>NUCLEOTIDE SEQUENCE [LARGE SCALE GENOMIC DNA]</scope>
    <source>
        <strain evidence="8 9">AM30-5LB</strain>
    </source>
</reference>
<dbReference type="EMBL" id="QSJI01000004">
    <property type="protein sequence ID" value="RHD55616.1"/>
    <property type="molecule type" value="Genomic_DNA"/>
</dbReference>
<comment type="caution">
    <text evidence="8">The sequence shown here is derived from an EMBL/GenBank/DDBJ whole genome shotgun (WGS) entry which is preliminary data.</text>
</comment>
<dbReference type="GO" id="GO:0005886">
    <property type="term" value="C:plasma membrane"/>
    <property type="evidence" value="ECO:0007669"/>
    <property type="project" value="UniProtKB-SubCell"/>
</dbReference>
<keyword evidence="6" id="KW-0472">Membrane</keyword>
<evidence type="ECO:0000256" key="6">
    <source>
        <dbReference type="ARBA" id="ARBA00023136"/>
    </source>
</evidence>
<keyword evidence="5" id="KW-1133">Transmembrane helix</keyword>
<dbReference type="InterPro" id="IPR003688">
    <property type="entry name" value="TraG/VirD4"/>
</dbReference>